<proteinExistence type="predicted"/>
<gene>
    <name evidence="1" type="ORF">GA0070561_0223</name>
</gene>
<dbReference type="AlphaFoldDB" id="A0A1C5AG76"/>
<dbReference type="EMBL" id="FMCR01000010">
    <property type="protein sequence ID" value="SCF44200.1"/>
    <property type="molecule type" value="Genomic_DNA"/>
</dbReference>
<organism evidence="1 2">
    <name type="scientific">Micromonospora saelicesensis</name>
    <dbReference type="NCBI Taxonomy" id="285676"/>
    <lineage>
        <taxon>Bacteria</taxon>
        <taxon>Bacillati</taxon>
        <taxon>Actinomycetota</taxon>
        <taxon>Actinomycetes</taxon>
        <taxon>Micromonosporales</taxon>
        <taxon>Micromonosporaceae</taxon>
        <taxon>Micromonospora</taxon>
    </lineage>
</organism>
<evidence type="ECO:0000313" key="1">
    <source>
        <dbReference type="EMBL" id="SCF44200.1"/>
    </source>
</evidence>
<protein>
    <submittedName>
        <fullName evidence="1">Uncharacterized protein</fullName>
    </submittedName>
</protein>
<name>A0A1C5AG76_9ACTN</name>
<sequence length="800" mass="88370">MSPVMHPRYIPSLLDKSVISGTHAIDRYFSPPRFARLVDGGSYSDAVTAVRQTCSRWGGTTDILIPIQQSGQLTADWEKFLSISQVDAVLTRDVVERFEPSVPLADIRDGERHLGELVISMLARRPEGVNRSLPCFDPSIVSEDDPWHLAYVGCLGLLPSSPSPQDLQLSSLVPGTTFADVYDIDTAVPENIGLDDLISRTQGVSSATNPTHLAALGWGVQQPSRGGNFSGEPLVPMSNIESRNFNENVIVVYTPQDASDLCLLWNLRAAYGHLGSVPAALPLTASISDDIKRLLRPGNFYNHGFRRLKVALVSVSVSEEKLREIAEATDERCRAAPMSSVLRVGYPLTRNSAEIAVFDKGYTRLPALTYQDKTEIADLTSTFGKGQFESRFVLRGRSLPIVPSLNVGELFADRASHGGVYARRTTDRQFLDVVWPSGWTVLTEAVRGLGMTATQSIPGHLAAEFLHQIGGWDEMLPVLDTKIIELLYEKSQKSGMSWFRNRATQIARAVFTEDEGGRGAELERRISDLSIVAQADEELNEITFHQVKAAMAGSARAAKEWIRWAEDRRLVHRGISMLCPECRKSAWMPLAQVAPPVICRRCGASVQRPYPPDRIEFRYRLSEQMISLVEHDSLPHLYAARFLLEILDSTREANTAYGAYPGVLIRKDGEEADADVLLLLADGSLIPGECKRTSAGLKDSDLRKLEKLTSWLGSPWSFVATLDSAEDCTEIWRSAEQSEGAPRYVLTKEQLLSTRPVWMLNGKPLTFGGDEMITGGPTVAAILGERPEQDLGHPTFRTRD</sequence>
<evidence type="ECO:0000313" key="2">
    <source>
        <dbReference type="Proteomes" id="UP000198864"/>
    </source>
</evidence>
<dbReference type="Proteomes" id="UP000198864">
    <property type="component" value="Unassembled WGS sequence"/>
</dbReference>
<reference evidence="1 2" key="1">
    <citation type="submission" date="2016-06" db="EMBL/GenBank/DDBJ databases">
        <authorList>
            <person name="Kjaerup R.B."/>
            <person name="Dalgaard T.S."/>
            <person name="Juul-Madsen H.R."/>
        </authorList>
    </citation>
    <scope>NUCLEOTIDE SEQUENCE [LARGE SCALE GENOMIC DNA]</scope>
    <source>
        <strain evidence="1 2">DSM 44871</strain>
    </source>
</reference>
<accession>A0A1C5AG76</accession>